<keyword evidence="3" id="KW-1185">Reference proteome</keyword>
<dbReference type="RefSeq" id="WP_146473938.1">
    <property type="nucleotide sequence ID" value="NZ_BNCF01000002.1"/>
</dbReference>
<dbReference type="EMBL" id="BNCF01000002">
    <property type="protein sequence ID" value="GHE27892.1"/>
    <property type="molecule type" value="Genomic_DNA"/>
</dbReference>
<proteinExistence type="predicted"/>
<comment type="caution">
    <text evidence="2">The sequence shown here is derived from an EMBL/GenBank/DDBJ whole genome shotgun (WGS) entry which is preliminary data.</text>
</comment>
<reference evidence="2" key="1">
    <citation type="journal article" date="2014" name="Int. J. Syst. Evol. Microbiol.">
        <title>Complete genome sequence of Corynebacterium casei LMG S-19264T (=DSM 44701T), isolated from a smear-ripened cheese.</title>
        <authorList>
            <consortium name="US DOE Joint Genome Institute (JGI-PGF)"/>
            <person name="Walter F."/>
            <person name="Albersmeier A."/>
            <person name="Kalinowski J."/>
            <person name="Ruckert C."/>
        </authorList>
    </citation>
    <scope>NUCLEOTIDE SEQUENCE</scope>
    <source>
        <strain evidence="2">KCTC 32020</strain>
    </source>
</reference>
<protein>
    <submittedName>
        <fullName evidence="2">Thioesterase</fullName>
    </submittedName>
</protein>
<evidence type="ECO:0000313" key="2">
    <source>
        <dbReference type="EMBL" id="GHE27892.1"/>
    </source>
</evidence>
<feature type="domain" description="Thioesterase putative" evidence="1">
    <location>
        <begin position="18"/>
        <end position="143"/>
    </location>
</feature>
<dbReference type="NCBIfam" id="TIGR02447">
    <property type="entry name" value="yiiD_Cterm"/>
    <property type="match status" value="1"/>
</dbReference>
<dbReference type="AlphaFoldDB" id="A0A918YXP8"/>
<dbReference type="Proteomes" id="UP000636453">
    <property type="component" value="Unassembled WGS sequence"/>
</dbReference>
<dbReference type="Pfam" id="PF09500">
    <property type="entry name" value="YiiD_C"/>
    <property type="match status" value="1"/>
</dbReference>
<dbReference type="SUPFAM" id="SSF54637">
    <property type="entry name" value="Thioesterase/thiol ester dehydrase-isomerase"/>
    <property type="match status" value="1"/>
</dbReference>
<dbReference type="InterPro" id="IPR012660">
    <property type="entry name" value="YiiD_C"/>
</dbReference>
<dbReference type="Gene3D" id="3.10.129.10">
    <property type="entry name" value="Hotdog Thioesterase"/>
    <property type="match status" value="1"/>
</dbReference>
<reference evidence="2" key="2">
    <citation type="submission" date="2020-09" db="EMBL/GenBank/DDBJ databases">
        <authorList>
            <person name="Sun Q."/>
            <person name="Kim S."/>
        </authorList>
    </citation>
    <scope>NUCLEOTIDE SEQUENCE</scope>
    <source>
        <strain evidence="2">KCTC 32020</strain>
    </source>
</reference>
<organism evidence="2 3">
    <name type="scientific">Vulcaniibacterium thermophilum</name>
    <dbReference type="NCBI Taxonomy" id="1169913"/>
    <lineage>
        <taxon>Bacteria</taxon>
        <taxon>Pseudomonadati</taxon>
        <taxon>Pseudomonadota</taxon>
        <taxon>Gammaproteobacteria</taxon>
        <taxon>Lysobacterales</taxon>
        <taxon>Lysobacteraceae</taxon>
        <taxon>Vulcaniibacterium</taxon>
    </lineage>
</organism>
<name>A0A918YXP8_9GAMM</name>
<evidence type="ECO:0000313" key="3">
    <source>
        <dbReference type="Proteomes" id="UP000636453"/>
    </source>
</evidence>
<gene>
    <name evidence="2" type="ORF">GCM10007167_06800</name>
</gene>
<sequence>MTVSPPAPLLRLAHHFQSMPPVAALGLHVDGCDGRTLRLSAPLALHVNDKGCAFGGSLASLMTLAGWGLLTLRLEDAGFDAEVYVAESQIRYRAPLYDDLRVEAALVDEAAWPGFVDTLRARGRARIEIAARALCADGTLATESIARFAALRRTPAAE</sequence>
<accession>A0A918YXP8</accession>
<evidence type="ECO:0000259" key="1">
    <source>
        <dbReference type="Pfam" id="PF09500"/>
    </source>
</evidence>
<dbReference type="OrthoDB" id="572024at2"/>
<dbReference type="InterPro" id="IPR029069">
    <property type="entry name" value="HotDog_dom_sf"/>
</dbReference>